<evidence type="ECO:0000313" key="3">
    <source>
        <dbReference type="Proteomes" id="UP000271925"/>
    </source>
</evidence>
<organism evidence="2 3">
    <name type="scientific">Larkinella rosea</name>
    <dbReference type="NCBI Taxonomy" id="2025312"/>
    <lineage>
        <taxon>Bacteria</taxon>
        <taxon>Pseudomonadati</taxon>
        <taxon>Bacteroidota</taxon>
        <taxon>Cytophagia</taxon>
        <taxon>Cytophagales</taxon>
        <taxon>Spirosomataceae</taxon>
        <taxon>Larkinella</taxon>
    </lineage>
</organism>
<dbReference type="PANTHER" id="PTHR32060:SF22">
    <property type="entry name" value="CARBOXYL-TERMINAL-PROCESSING PEPTIDASE 3, CHLOROPLASTIC"/>
    <property type="match status" value="1"/>
</dbReference>
<evidence type="ECO:0000313" key="2">
    <source>
        <dbReference type="EMBL" id="RRB01139.1"/>
    </source>
</evidence>
<sequence length="559" mass="63380">MKRTKRPATWAWLRIACWVLLVVRTPLAWAQKQLPVVRATARSVDVRDGGIVRKGVWNLSPEIRPDIYYVLEPVRPRRITFYTDIDSLSFDVVPGQNYDFLIVLNKTDTCYTRIETAKPVVQTQASSDPLKRFSVDQVRQDFTLFCENLRQQHAGLYRYRSKKEMDRLLDSCHATLSHSMTSTEFSNTIRFVISAIGCGHTNCSLPAELMDWYGTSAKMFPLQLWFSGRKAFSLCTSRTGIPAKSEVTAIDGRPIDEIRQTLFRYLPSDGRIQSRKYWIMNRDGFPFLYRFIYGDKTAFRVTYKTPTGAIQTTSLSADSLKNTSCFQYNSGSEKLLQLTYTADNVALLTIKTFSNDRLKASRDDFETFLKTAFKELQAKNVSRLLIDLRGNGGGDDVNGSLLYSYLTTKPFAYFASLQSTTQTFLNKTDHPGLEMQNPSENNYKGAVYFLIDGLSFSTTADFCAIAKSNHRGTFIGEETGGGYAGNNSGEMFRITLPNTAIRISIPKIRYANAVKKVTPDDRGVIPDYPVNPTINELLQKRDVALEFAVDRARMRKRSK</sequence>
<dbReference type="GO" id="GO:0006508">
    <property type="term" value="P:proteolysis"/>
    <property type="evidence" value="ECO:0007669"/>
    <property type="project" value="InterPro"/>
</dbReference>
<dbReference type="Gene3D" id="3.90.226.10">
    <property type="entry name" value="2-enoyl-CoA Hydratase, Chain A, domain 1"/>
    <property type="match status" value="1"/>
</dbReference>
<accession>A0A3P1BJ31</accession>
<dbReference type="EMBL" id="RQJO01000010">
    <property type="protein sequence ID" value="RRB01139.1"/>
    <property type="molecule type" value="Genomic_DNA"/>
</dbReference>
<proteinExistence type="predicted"/>
<dbReference type="PANTHER" id="PTHR32060">
    <property type="entry name" value="TAIL-SPECIFIC PROTEASE"/>
    <property type="match status" value="1"/>
</dbReference>
<dbReference type="AlphaFoldDB" id="A0A3P1BJ31"/>
<comment type="caution">
    <text evidence="2">The sequence shown here is derived from an EMBL/GenBank/DDBJ whole genome shotgun (WGS) entry which is preliminary data.</text>
</comment>
<dbReference type="InterPro" id="IPR005151">
    <property type="entry name" value="Tail-specific_protease"/>
</dbReference>
<dbReference type="SUPFAM" id="SSF52096">
    <property type="entry name" value="ClpP/crotonase"/>
    <property type="match status" value="1"/>
</dbReference>
<dbReference type="RefSeq" id="WP_124877601.1">
    <property type="nucleotide sequence ID" value="NZ_RQJO01000010.1"/>
</dbReference>
<keyword evidence="3" id="KW-1185">Reference proteome</keyword>
<dbReference type="Proteomes" id="UP000271925">
    <property type="component" value="Unassembled WGS sequence"/>
</dbReference>
<dbReference type="GO" id="GO:0008236">
    <property type="term" value="F:serine-type peptidase activity"/>
    <property type="evidence" value="ECO:0007669"/>
    <property type="project" value="InterPro"/>
</dbReference>
<evidence type="ECO:0000259" key="1">
    <source>
        <dbReference type="Pfam" id="PF03572"/>
    </source>
</evidence>
<gene>
    <name evidence="2" type="ORF">EHT25_23480</name>
</gene>
<dbReference type="OrthoDB" id="5480566at2"/>
<protein>
    <recommendedName>
        <fullName evidence="1">Tail specific protease domain-containing protein</fullName>
    </recommendedName>
</protein>
<feature type="domain" description="Tail specific protease" evidence="1">
    <location>
        <begin position="344"/>
        <end position="529"/>
    </location>
</feature>
<reference evidence="2 3" key="1">
    <citation type="submission" date="2018-11" db="EMBL/GenBank/DDBJ databases">
        <authorList>
            <person name="Zhou Z."/>
            <person name="Wang G."/>
        </authorList>
    </citation>
    <scope>NUCLEOTIDE SEQUENCE [LARGE SCALE GENOMIC DNA]</scope>
    <source>
        <strain evidence="2 3">KCTC52004</strain>
    </source>
</reference>
<dbReference type="GO" id="GO:0004175">
    <property type="term" value="F:endopeptidase activity"/>
    <property type="evidence" value="ECO:0007669"/>
    <property type="project" value="TreeGrafter"/>
</dbReference>
<dbReference type="InterPro" id="IPR029045">
    <property type="entry name" value="ClpP/crotonase-like_dom_sf"/>
</dbReference>
<name>A0A3P1BJ31_9BACT</name>
<dbReference type="Pfam" id="PF03572">
    <property type="entry name" value="Peptidase_S41"/>
    <property type="match status" value="1"/>
</dbReference>